<dbReference type="EMBL" id="QRBI01000104">
    <property type="protein sequence ID" value="RMC16132.1"/>
    <property type="molecule type" value="Genomic_DNA"/>
</dbReference>
<proteinExistence type="predicted"/>
<dbReference type="AlphaFoldDB" id="A0A3M0KS60"/>
<gene>
    <name evidence="1" type="ORF">DUI87_08344</name>
</gene>
<accession>A0A3M0KS60</accession>
<comment type="caution">
    <text evidence="1">The sequence shown here is derived from an EMBL/GenBank/DDBJ whole genome shotgun (WGS) entry which is preliminary data.</text>
</comment>
<evidence type="ECO:0000313" key="2">
    <source>
        <dbReference type="Proteomes" id="UP000269221"/>
    </source>
</evidence>
<protein>
    <submittedName>
        <fullName evidence="1">Uncharacterized protein</fullName>
    </submittedName>
</protein>
<name>A0A3M0KS60_HIRRU</name>
<reference evidence="1 2" key="1">
    <citation type="submission" date="2018-07" db="EMBL/GenBank/DDBJ databases">
        <title>A high quality draft genome assembly of the barn swallow (H. rustica rustica).</title>
        <authorList>
            <person name="Formenti G."/>
            <person name="Chiara M."/>
            <person name="Poveda L."/>
            <person name="Francoijs K.-J."/>
            <person name="Bonisoli-Alquati A."/>
            <person name="Canova L."/>
            <person name="Gianfranceschi L."/>
            <person name="Horner D.S."/>
            <person name="Saino N."/>
        </authorList>
    </citation>
    <scope>NUCLEOTIDE SEQUENCE [LARGE SCALE GENOMIC DNA]</scope>
    <source>
        <strain evidence="1">Chelidonia</strain>
        <tissue evidence="1">Blood</tissue>
    </source>
</reference>
<dbReference type="Proteomes" id="UP000269221">
    <property type="component" value="Unassembled WGS sequence"/>
</dbReference>
<evidence type="ECO:0000313" key="1">
    <source>
        <dbReference type="EMBL" id="RMC16132.1"/>
    </source>
</evidence>
<organism evidence="1 2">
    <name type="scientific">Hirundo rustica rustica</name>
    <dbReference type="NCBI Taxonomy" id="333673"/>
    <lineage>
        <taxon>Eukaryota</taxon>
        <taxon>Metazoa</taxon>
        <taxon>Chordata</taxon>
        <taxon>Craniata</taxon>
        <taxon>Vertebrata</taxon>
        <taxon>Euteleostomi</taxon>
        <taxon>Archelosauria</taxon>
        <taxon>Archosauria</taxon>
        <taxon>Dinosauria</taxon>
        <taxon>Saurischia</taxon>
        <taxon>Theropoda</taxon>
        <taxon>Coelurosauria</taxon>
        <taxon>Aves</taxon>
        <taxon>Neognathae</taxon>
        <taxon>Neoaves</taxon>
        <taxon>Telluraves</taxon>
        <taxon>Australaves</taxon>
        <taxon>Passeriformes</taxon>
        <taxon>Sylvioidea</taxon>
        <taxon>Hirundinidae</taxon>
        <taxon>Hirundo</taxon>
    </lineage>
</organism>
<keyword evidence="2" id="KW-1185">Reference proteome</keyword>
<sequence>MSSVATFSMCVCTTVNLVHPLKLGVDQEKNLGKKTKVMTEEPQTVDLQTLKVTMEEAILLNELISYLSLTMSKGGIGDNKEDICTILKYSTTANFAD</sequence>